<dbReference type="EMBL" id="LRQB01000090">
    <property type="protein sequence ID" value="KXA18785.1"/>
    <property type="molecule type" value="Genomic_DNA"/>
</dbReference>
<gene>
    <name evidence="2" type="ORF">HMPREF3208_01349</name>
</gene>
<feature type="compositionally biased region" description="Polar residues" evidence="1">
    <location>
        <begin position="11"/>
        <end position="21"/>
    </location>
</feature>
<reference evidence="2 3" key="1">
    <citation type="submission" date="2016-01" db="EMBL/GenBank/DDBJ databases">
        <authorList>
            <person name="Oliw E.H."/>
        </authorList>
    </citation>
    <scope>NUCLEOTIDE SEQUENCE [LARGE SCALE GENOMIC DNA]</scope>
    <source>
        <strain evidence="2 3">PSS_7772B</strain>
    </source>
</reference>
<proteinExistence type="predicted"/>
<dbReference type="Proteomes" id="UP000070687">
    <property type="component" value="Unassembled WGS sequence"/>
</dbReference>
<dbReference type="PATRIC" id="fig|2702.100.peg.1336"/>
<evidence type="ECO:0000256" key="1">
    <source>
        <dbReference type="SAM" id="MobiDB-lite"/>
    </source>
</evidence>
<feature type="region of interest" description="Disordered" evidence="1">
    <location>
        <begin position="1"/>
        <end position="21"/>
    </location>
</feature>
<name>A0A133NR70_GARVA</name>
<evidence type="ECO:0000313" key="2">
    <source>
        <dbReference type="EMBL" id="KXA18785.1"/>
    </source>
</evidence>
<dbReference type="AlphaFoldDB" id="A0A133NR70"/>
<accession>A0A133NR70</accession>
<organism evidence="2 3">
    <name type="scientific">Gardnerella vaginalis</name>
    <dbReference type="NCBI Taxonomy" id="2702"/>
    <lineage>
        <taxon>Bacteria</taxon>
        <taxon>Bacillati</taxon>
        <taxon>Actinomycetota</taxon>
        <taxon>Actinomycetes</taxon>
        <taxon>Bifidobacteriales</taxon>
        <taxon>Bifidobacteriaceae</taxon>
        <taxon>Gardnerella</taxon>
    </lineage>
</organism>
<protein>
    <submittedName>
        <fullName evidence="2">Uncharacterized protein</fullName>
    </submittedName>
</protein>
<feature type="non-terminal residue" evidence="2">
    <location>
        <position position="1"/>
    </location>
</feature>
<comment type="caution">
    <text evidence="2">The sequence shown here is derived from an EMBL/GenBank/DDBJ whole genome shotgun (WGS) entry which is preliminary data.</text>
</comment>
<evidence type="ECO:0000313" key="3">
    <source>
        <dbReference type="Proteomes" id="UP000070687"/>
    </source>
</evidence>
<sequence length="47" mass="5283">QPNGYAVRNSAKASRYTSTEGSKSRIKDIVEGWFGVRDAAIIRKQNR</sequence>